<evidence type="ECO:0000313" key="1">
    <source>
        <dbReference type="EMBL" id="DAD87548.1"/>
    </source>
</evidence>
<sequence>MEKFMKCSNAWQMGHQLRNRLLDELKLAIKAHGGEYVWYSEEDEEYADNLPIVMCNHRYAGPIDVKVRRVYIDKHGCMDIEAATNEYDEDIQIEFDDIVPTHIQYIIECIPATDEVADVSIQSTALPIYKEDYLNVLQEMTSQAIVRMQECCDLPRNECFDLIRTWTNSFICEHRDTDWRETDFYLEIDKFIDCKLVQL</sequence>
<name>A0A8S5MZB7_9CAUD</name>
<protein>
    <submittedName>
        <fullName evidence="1">Uncharacterized protein</fullName>
    </submittedName>
</protein>
<organism evidence="1">
    <name type="scientific">Siphoviridae sp. ctAUQ2</name>
    <dbReference type="NCBI Taxonomy" id="2826182"/>
    <lineage>
        <taxon>Viruses</taxon>
        <taxon>Duplodnaviria</taxon>
        <taxon>Heunggongvirae</taxon>
        <taxon>Uroviricota</taxon>
        <taxon>Caudoviricetes</taxon>
    </lineage>
</organism>
<proteinExistence type="predicted"/>
<reference evidence="1" key="1">
    <citation type="journal article" date="2021" name="Proc. Natl. Acad. Sci. U.S.A.">
        <title>A Catalog of Tens of Thousands of Viruses from Human Metagenomes Reveals Hidden Associations with Chronic Diseases.</title>
        <authorList>
            <person name="Tisza M.J."/>
            <person name="Buck C.B."/>
        </authorList>
    </citation>
    <scope>NUCLEOTIDE SEQUENCE</scope>
    <source>
        <strain evidence="1">CtAUQ2</strain>
    </source>
</reference>
<accession>A0A8S5MZB7</accession>
<dbReference type="EMBL" id="BK015022">
    <property type="protein sequence ID" value="DAD87548.1"/>
    <property type="molecule type" value="Genomic_DNA"/>
</dbReference>